<evidence type="ECO:0000313" key="1">
    <source>
        <dbReference type="EMBL" id="PAX47902.1"/>
    </source>
</evidence>
<proteinExistence type="predicted"/>
<evidence type="ECO:0000313" key="2">
    <source>
        <dbReference type="Proteomes" id="UP000218238"/>
    </source>
</evidence>
<dbReference type="EMBL" id="NTFS01000574">
    <property type="protein sequence ID" value="PAX47902.1"/>
    <property type="molecule type" value="Genomic_DNA"/>
</dbReference>
<dbReference type="AlphaFoldDB" id="A0A2A2TAG4"/>
<name>A0A2A2TAG4_9CYAN</name>
<accession>A0A2A2TAG4</accession>
<dbReference type="Proteomes" id="UP000218238">
    <property type="component" value="Unassembled WGS sequence"/>
</dbReference>
<keyword evidence="2" id="KW-1185">Reference proteome</keyword>
<organism evidence="1 2">
    <name type="scientific">Brunnivagina elsteri CCALA 953</name>
    <dbReference type="NCBI Taxonomy" id="987040"/>
    <lineage>
        <taxon>Bacteria</taxon>
        <taxon>Bacillati</taxon>
        <taxon>Cyanobacteriota</taxon>
        <taxon>Cyanophyceae</taxon>
        <taxon>Nostocales</taxon>
        <taxon>Calotrichaceae</taxon>
        <taxon>Brunnivagina</taxon>
    </lineage>
</organism>
<gene>
    <name evidence="1" type="ORF">CK510_28540</name>
</gene>
<comment type="caution">
    <text evidence="1">The sequence shown here is derived from an EMBL/GenBank/DDBJ whole genome shotgun (WGS) entry which is preliminary data.</text>
</comment>
<protein>
    <submittedName>
        <fullName evidence="1">Uncharacterized protein</fullName>
    </submittedName>
</protein>
<sequence length="162" mass="18732">MSQNENQQYQPDIASGNDLQFPRVSISYWRFHDTSWRVYQLPNGAKLMSDRQMAQLVSQPKKTVREFIELHNLEMMDVRVENGKVIRVYPLSVAAIYLSTLLRDGNLDRHPLSISRGKWHSLIKALCKKEPGRGSMPNPCFFTGDYRVEIANPLRLQLEANI</sequence>
<feature type="non-terminal residue" evidence="1">
    <location>
        <position position="162"/>
    </location>
</feature>
<reference evidence="1 2" key="1">
    <citation type="submission" date="2017-08" db="EMBL/GenBank/DDBJ databases">
        <title>Draft genome sequence of filamentous cyanobacterium Calothrix elsteri CCALA 953.</title>
        <authorList>
            <person name="Gagunashvili A.N."/>
            <person name="Elster J."/>
            <person name="Andresson O.S."/>
        </authorList>
    </citation>
    <scope>NUCLEOTIDE SEQUENCE [LARGE SCALE GENOMIC DNA]</scope>
    <source>
        <strain evidence="1 2">CCALA 953</strain>
    </source>
</reference>